<organism evidence="1 2">
    <name type="scientific">Ectobacillus funiculus</name>
    <dbReference type="NCBI Taxonomy" id="137993"/>
    <lineage>
        <taxon>Bacteria</taxon>
        <taxon>Bacillati</taxon>
        <taxon>Bacillota</taxon>
        <taxon>Bacilli</taxon>
        <taxon>Bacillales</taxon>
        <taxon>Bacillaceae</taxon>
        <taxon>Ectobacillus</taxon>
    </lineage>
</organism>
<protein>
    <submittedName>
        <fullName evidence="1">Uncharacterized protein</fullName>
    </submittedName>
</protein>
<name>A0ABV5WMQ5_9BACI</name>
<dbReference type="EMBL" id="JBHMAF010000193">
    <property type="protein sequence ID" value="MFB9761468.1"/>
    <property type="molecule type" value="Genomic_DNA"/>
</dbReference>
<reference evidence="1 2" key="1">
    <citation type="submission" date="2024-09" db="EMBL/GenBank/DDBJ databases">
        <authorList>
            <person name="Sun Q."/>
            <person name="Mori K."/>
        </authorList>
    </citation>
    <scope>NUCLEOTIDE SEQUENCE [LARGE SCALE GENOMIC DNA]</scope>
    <source>
        <strain evidence="1 2">JCM 11201</strain>
    </source>
</reference>
<keyword evidence="2" id="KW-1185">Reference proteome</keyword>
<proteinExistence type="predicted"/>
<accession>A0ABV5WMQ5</accession>
<comment type="caution">
    <text evidence="1">The sequence shown here is derived from an EMBL/GenBank/DDBJ whole genome shotgun (WGS) entry which is preliminary data.</text>
</comment>
<dbReference type="Proteomes" id="UP001589609">
    <property type="component" value="Unassembled WGS sequence"/>
</dbReference>
<sequence length="127" mass="14350">MDGAQLINAQTNSNIGSKTIAISEAIYKIFTENNFTLINKTKKAAEFEHTISKEIVYLLPNKVITIVLHPDTVKGHFKIPDKPSHSTALRRFPKGINNGKTPTNFGYPFKFEKERELNDFLSKISNL</sequence>
<gene>
    <name evidence="1" type="ORF">ACFFMS_24800</name>
</gene>
<evidence type="ECO:0000313" key="1">
    <source>
        <dbReference type="EMBL" id="MFB9761468.1"/>
    </source>
</evidence>
<evidence type="ECO:0000313" key="2">
    <source>
        <dbReference type="Proteomes" id="UP001589609"/>
    </source>
</evidence>